<evidence type="ECO:0000256" key="4">
    <source>
        <dbReference type="ARBA" id="ARBA00019232"/>
    </source>
</evidence>
<keyword evidence="7" id="KW-0812">Transmembrane</keyword>
<feature type="transmembrane region" description="Helical" evidence="7">
    <location>
        <begin position="90"/>
        <end position="106"/>
    </location>
</feature>
<keyword evidence="7" id="KW-1133">Transmembrane helix</keyword>
<feature type="active site" evidence="6">
    <location>
        <position position="149"/>
    </location>
</feature>
<gene>
    <name evidence="9" type="primary">lepB</name>
    <name evidence="9" type="ORF">EAH69_12795</name>
</gene>
<dbReference type="PANTHER" id="PTHR43390">
    <property type="entry name" value="SIGNAL PEPTIDASE I"/>
    <property type="match status" value="1"/>
</dbReference>
<keyword evidence="10" id="KW-1185">Reference proteome</keyword>
<feature type="transmembrane region" description="Helical" evidence="7">
    <location>
        <begin position="6"/>
        <end position="26"/>
    </location>
</feature>
<organism evidence="9 10">
    <name type="scientific">Faecalibacter macacae</name>
    <dbReference type="NCBI Taxonomy" id="1859289"/>
    <lineage>
        <taxon>Bacteria</taxon>
        <taxon>Pseudomonadati</taxon>
        <taxon>Bacteroidota</taxon>
        <taxon>Flavobacteriia</taxon>
        <taxon>Flavobacteriales</taxon>
        <taxon>Weeksellaceae</taxon>
        <taxon>Faecalibacter</taxon>
    </lineage>
</organism>
<dbReference type="GO" id="GO:0009003">
    <property type="term" value="F:signal peptidase activity"/>
    <property type="evidence" value="ECO:0007669"/>
    <property type="project" value="UniProtKB-EC"/>
</dbReference>
<dbReference type="NCBIfam" id="TIGR02227">
    <property type="entry name" value="sigpep_I_bact"/>
    <property type="match status" value="1"/>
</dbReference>
<dbReference type="InterPro" id="IPR036286">
    <property type="entry name" value="LexA/Signal_pep-like_sf"/>
</dbReference>
<comment type="caution">
    <text evidence="7">Lacks conserved residue(s) required for the propagation of feature annotation.</text>
</comment>
<evidence type="ECO:0000256" key="2">
    <source>
        <dbReference type="ARBA" id="ARBA00009370"/>
    </source>
</evidence>
<feature type="active site" evidence="6">
    <location>
        <position position="233"/>
    </location>
</feature>
<feature type="domain" description="Peptidase S26" evidence="8">
    <location>
        <begin position="374"/>
        <end position="460"/>
    </location>
</feature>
<dbReference type="InterPro" id="IPR019533">
    <property type="entry name" value="Peptidase_S26"/>
</dbReference>
<dbReference type="GO" id="GO:0004252">
    <property type="term" value="F:serine-type endopeptidase activity"/>
    <property type="evidence" value="ECO:0007669"/>
    <property type="project" value="InterPro"/>
</dbReference>
<keyword evidence="5 7" id="KW-0378">Hydrolase</keyword>
<evidence type="ECO:0000256" key="5">
    <source>
        <dbReference type="ARBA" id="ARBA00022801"/>
    </source>
</evidence>
<dbReference type="Proteomes" id="UP000275348">
    <property type="component" value="Unassembled WGS sequence"/>
</dbReference>
<dbReference type="OrthoDB" id="9802919at2"/>
<feature type="domain" description="Peptidase S26" evidence="8">
    <location>
        <begin position="121"/>
        <end position="263"/>
    </location>
</feature>
<feature type="transmembrane region" description="Helical" evidence="7">
    <location>
        <begin position="118"/>
        <end position="140"/>
    </location>
</feature>
<dbReference type="InterPro" id="IPR043739">
    <property type="entry name" value="DUF5684"/>
</dbReference>
<comment type="subcellular location">
    <subcellularLocation>
        <location evidence="7">Membrane</location>
        <topology evidence="7">Single-pass type II membrane protein</topology>
    </subcellularLocation>
</comment>
<evidence type="ECO:0000256" key="3">
    <source>
        <dbReference type="ARBA" id="ARBA00013208"/>
    </source>
</evidence>
<evidence type="ECO:0000259" key="8">
    <source>
        <dbReference type="Pfam" id="PF10502"/>
    </source>
</evidence>
<dbReference type="RefSeq" id="WP_121935605.1">
    <property type="nucleotide sequence ID" value="NZ_RDOJ01000023.1"/>
</dbReference>
<sequence>MSLIIYWIIGFVLYNILFGAGTWKLFKNAGKPAWSAFVPFLNIWNGLQIIDRPKWWIILFYLPIVGPIFWLVMYVDLADSYGKIELKDKIIMVLTLGLYIFAINYSDNPKYLGAEKRTSTIVSSLLFALVLATLVHNWFIQPMIVPTGSMENTIKIGDALFVEKVSFGARVPSTPLGIPFSEFINRDAFVDKARLPYMRLPGWRDLKSNDIVVFNYPTDSVYSAIDRKDAYVKRLVGMPGETVEISNGILYVDGKKFQPKLDALVQHSYKVVSKIQLSPAVLYQDFGLIPTDYQGTSYQEGSTFVYGFPALTEAHVTAFKNNSNIISVEPALKAKGEKTERIRYGNQIDSTYTIFPVNKNWNEDQYGKLYIPKKGDIVDINKETLPQYINVIRKYEQNTLRVDSANGKFDIFVNDQKVDKYEIKQNYYFMVGDNRNQSLDARFFGYVPEDHIVGRPILIWANMNGLFEQAPKKFIWDRWFTSINNDNPNKTSYGIYVLIAFIGWIGYDIWKARKEKQKNKY</sequence>
<evidence type="ECO:0000256" key="7">
    <source>
        <dbReference type="RuleBase" id="RU362042"/>
    </source>
</evidence>
<dbReference type="CDD" id="cd06530">
    <property type="entry name" value="S26_SPase_I"/>
    <property type="match status" value="2"/>
</dbReference>
<evidence type="ECO:0000313" key="10">
    <source>
        <dbReference type="Proteomes" id="UP000275348"/>
    </source>
</evidence>
<dbReference type="Pfam" id="PF18936">
    <property type="entry name" value="DUF5684"/>
    <property type="match status" value="1"/>
</dbReference>
<dbReference type="Pfam" id="PF10502">
    <property type="entry name" value="Peptidase_S26"/>
    <property type="match status" value="2"/>
</dbReference>
<name>A0A3L9M1M6_9FLAO</name>
<evidence type="ECO:0000313" key="9">
    <source>
        <dbReference type="EMBL" id="RLZ06681.1"/>
    </source>
</evidence>
<dbReference type="EMBL" id="RDOJ01000023">
    <property type="protein sequence ID" value="RLZ06681.1"/>
    <property type="molecule type" value="Genomic_DNA"/>
</dbReference>
<comment type="similarity">
    <text evidence="2 7">Belongs to the peptidase S26 family.</text>
</comment>
<keyword evidence="7" id="KW-0472">Membrane</keyword>
<accession>A0A3L9M1M6</accession>
<protein>
    <recommendedName>
        <fullName evidence="4 7">Signal peptidase I</fullName>
        <ecNumber evidence="3 7">3.4.21.89</ecNumber>
    </recommendedName>
</protein>
<proteinExistence type="inferred from homology"/>
<reference evidence="9 10" key="1">
    <citation type="submission" date="2018-10" db="EMBL/GenBank/DDBJ databases">
        <authorList>
            <person name="Chen X."/>
        </authorList>
    </citation>
    <scope>NUCLEOTIDE SEQUENCE [LARGE SCALE GENOMIC DNA]</scope>
    <source>
        <strain evidence="9 10">YIM 102668</strain>
    </source>
</reference>
<evidence type="ECO:0000256" key="1">
    <source>
        <dbReference type="ARBA" id="ARBA00000677"/>
    </source>
</evidence>
<dbReference type="SUPFAM" id="SSF51306">
    <property type="entry name" value="LexA/Signal peptidase"/>
    <property type="match status" value="1"/>
</dbReference>
<comment type="catalytic activity">
    <reaction evidence="1 7">
        <text>Cleavage of hydrophobic, N-terminal signal or leader sequences from secreted and periplasmic proteins.</text>
        <dbReference type="EC" id="3.4.21.89"/>
    </reaction>
</comment>
<dbReference type="Gene3D" id="2.10.109.10">
    <property type="entry name" value="Umud Fragment, subunit A"/>
    <property type="match status" value="2"/>
</dbReference>
<dbReference type="GO" id="GO:0006465">
    <property type="term" value="P:signal peptide processing"/>
    <property type="evidence" value="ECO:0007669"/>
    <property type="project" value="InterPro"/>
</dbReference>
<dbReference type="GO" id="GO:0016020">
    <property type="term" value="C:membrane"/>
    <property type="evidence" value="ECO:0007669"/>
    <property type="project" value="UniProtKB-SubCell"/>
</dbReference>
<comment type="caution">
    <text evidence="9">The sequence shown here is derived from an EMBL/GenBank/DDBJ whole genome shotgun (WGS) entry which is preliminary data.</text>
</comment>
<dbReference type="PROSITE" id="PS00760">
    <property type="entry name" value="SPASE_I_2"/>
    <property type="match status" value="1"/>
</dbReference>
<dbReference type="InterPro" id="IPR019757">
    <property type="entry name" value="Pept_S26A_signal_pept_1_Lys-AS"/>
</dbReference>
<dbReference type="EC" id="3.4.21.89" evidence="3 7"/>
<feature type="transmembrane region" description="Helical" evidence="7">
    <location>
        <begin position="55"/>
        <end position="75"/>
    </location>
</feature>
<dbReference type="PRINTS" id="PR00727">
    <property type="entry name" value="LEADERPTASE"/>
</dbReference>
<dbReference type="PANTHER" id="PTHR43390:SF1">
    <property type="entry name" value="CHLOROPLAST PROCESSING PEPTIDASE"/>
    <property type="match status" value="1"/>
</dbReference>
<dbReference type="InterPro" id="IPR000223">
    <property type="entry name" value="Pept_S26A_signal_pept_1"/>
</dbReference>
<evidence type="ECO:0000256" key="6">
    <source>
        <dbReference type="PIRSR" id="PIRSR600223-1"/>
    </source>
</evidence>
<keyword evidence="7" id="KW-0645">Protease</keyword>
<feature type="transmembrane region" description="Helical" evidence="7">
    <location>
        <begin position="493"/>
        <end position="510"/>
    </location>
</feature>
<dbReference type="AlphaFoldDB" id="A0A3L9M1M6"/>